<protein>
    <submittedName>
        <fullName evidence="1">HpaII family restriction endonuclease</fullName>
        <ecNumber evidence="1">3.1.21.-</ecNumber>
    </submittedName>
</protein>
<keyword evidence="1" id="KW-0540">Nuclease</keyword>
<name>A0ABW5L4P3_9SPHI</name>
<organism evidence="1 2">
    <name type="scientific">Sphingobacterium tabacisoli</name>
    <dbReference type="NCBI Taxonomy" id="2044855"/>
    <lineage>
        <taxon>Bacteria</taxon>
        <taxon>Pseudomonadati</taxon>
        <taxon>Bacteroidota</taxon>
        <taxon>Sphingobacteriia</taxon>
        <taxon>Sphingobacteriales</taxon>
        <taxon>Sphingobacteriaceae</taxon>
        <taxon>Sphingobacterium</taxon>
    </lineage>
</organism>
<accession>A0ABW5L4P3</accession>
<evidence type="ECO:0000313" key="1">
    <source>
        <dbReference type="EMBL" id="MFD2554766.1"/>
    </source>
</evidence>
<dbReference type="EMBL" id="JBHULD010000014">
    <property type="protein sequence ID" value="MFD2554766.1"/>
    <property type="molecule type" value="Genomic_DNA"/>
</dbReference>
<comment type="caution">
    <text evidence="1">The sequence shown here is derived from an EMBL/GenBank/DDBJ whole genome shotgun (WGS) entry which is preliminary data.</text>
</comment>
<dbReference type="GO" id="GO:0016787">
    <property type="term" value="F:hydrolase activity"/>
    <property type="evidence" value="ECO:0007669"/>
    <property type="project" value="UniProtKB-KW"/>
</dbReference>
<evidence type="ECO:0000313" key="2">
    <source>
        <dbReference type="Proteomes" id="UP001597440"/>
    </source>
</evidence>
<dbReference type="RefSeq" id="WP_210353156.1">
    <property type="nucleotide sequence ID" value="NZ_JAEQMU010000001.1"/>
</dbReference>
<dbReference type="EC" id="3.1.21.-" evidence="1"/>
<keyword evidence="2" id="KW-1185">Reference proteome</keyword>
<dbReference type="InterPro" id="IPR019062">
    <property type="entry name" value="Restrct_endonuc_II_HpaII"/>
</dbReference>
<reference evidence="2" key="1">
    <citation type="journal article" date="2019" name="Int. J. Syst. Evol. Microbiol.">
        <title>The Global Catalogue of Microorganisms (GCM) 10K type strain sequencing project: providing services to taxonomists for standard genome sequencing and annotation.</title>
        <authorList>
            <consortium name="The Broad Institute Genomics Platform"/>
            <consortium name="The Broad Institute Genome Sequencing Center for Infectious Disease"/>
            <person name="Wu L."/>
            <person name="Ma J."/>
        </authorList>
    </citation>
    <scope>NUCLEOTIDE SEQUENCE [LARGE SCALE GENOMIC DNA]</scope>
    <source>
        <strain evidence="2">KCTC 52298</strain>
    </source>
</reference>
<keyword evidence="1" id="KW-0378">Hydrolase</keyword>
<dbReference type="GO" id="GO:0004519">
    <property type="term" value="F:endonuclease activity"/>
    <property type="evidence" value="ECO:0007669"/>
    <property type="project" value="UniProtKB-KW"/>
</dbReference>
<sequence>MAEEKKLTGNKGEWSEVYTLLKLLGDNKVYAGDSNLKKITEIVYPILSILRNENGKDITYNIVDKKIDVILNSKVTSVLASDFLNKSNELLLEIKKQPKTFSVPSVQSFLDKIHCRSLKAKSTVKSDITIKIHDFRTGLTPILGFSIKSDLGEAPTLFNSNKSTNFSYSINNITLSPSEIDAINSMVLQRGSKTIQNVRGRLQSLINKGAIISFSDVKKNKFKNNLMMIDSNLPNILASSIYKYFTSNLSKSTELIHFLEQDNPLNFDLSLSHPFYSYKYKRFLNDVALGMLPSKIWTGEFDATGGYLIVREDGEVICYHIYNRNEFEDYLFKNTKFETPSASKHDFGYIYVENNQLYIDLNLQIRFL</sequence>
<gene>
    <name evidence="1" type="ORF">ACFSQW_10220</name>
</gene>
<dbReference type="Proteomes" id="UP001597440">
    <property type="component" value="Unassembled WGS sequence"/>
</dbReference>
<keyword evidence="1" id="KW-0255">Endonuclease</keyword>
<proteinExistence type="predicted"/>
<dbReference type="Pfam" id="PF09561">
    <property type="entry name" value="RE_HpaII"/>
    <property type="match status" value="1"/>
</dbReference>